<dbReference type="AlphaFoldDB" id="A0A7J8KAG3"/>
<reference evidence="2 3" key="1">
    <citation type="journal article" date="2020" name="Nature">
        <title>Six reference-quality genomes reveal evolution of bat adaptations.</title>
        <authorList>
            <person name="Jebb D."/>
            <person name="Huang Z."/>
            <person name="Pippel M."/>
            <person name="Hughes G.M."/>
            <person name="Lavrichenko K."/>
            <person name="Devanna P."/>
            <person name="Winkler S."/>
            <person name="Jermiin L.S."/>
            <person name="Skirmuntt E.C."/>
            <person name="Katzourakis A."/>
            <person name="Burkitt-Gray L."/>
            <person name="Ray D.A."/>
            <person name="Sullivan K.A.M."/>
            <person name="Roscito J.G."/>
            <person name="Kirilenko B.M."/>
            <person name="Davalos L.M."/>
            <person name="Corthals A.P."/>
            <person name="Power M.L."/>
            <person name="Jones G."/>
            <person name="Ransome R.D."/>
            <person name="Dechmann D.K.N."/>
            <person name="Locatelli A.G."/>
            <person name="Puechmaille S.J."/>
            <person name="Fedrigo O."/>
            <person name="Jarvis E.D."/>
            <person name="Hiller M."/>
            <person name="Vernes S.C."/>
            <person name="Myers E.W."/>
            <person name="Teeling E.C."/>
        </authorList>
    </citation>
    <scope>NUCLEOTIDE SEQUENCE [LARGE SCALE GENOMIC DNA]</scope>
    <source>
        <strain evidence="2">MRouAeg1</strain>
        <tissue evidence="2">Muscle</tissue>
    </source>
</reference>
<evidence type="ECO:0000313" key="2">
    <source>
        <dbReference type="EMBL" id="KAF6505828.1"/>
    </source>
</evidence>
<sequence length="238" mass="25964">MLLQFPVRQEERETTLEAKGSWARAGPEPGPRRVLAPPPSVRSAPFSLQDEWASPDPTRLLLLCTPDPREPTCCSPTAPSPWASCDLRQRLRRWEPGPSREASPSAAWPRRVPPLLCLCQLGRSQAHVLHTASLPRPPEAGAPPVPMGWWRGHSVILEHPEGLPTVFTPHQSLEAAGLANSRSCLTDRGTETLRRGLAHGLLGQLLEPTPSLPVQKGLSPRAFLEPRPPPELGVCGRA</sequence>
<proteinExistence type="predicted"/>
<protein>
    <submittedName>
        <fullName evidence="2">Uncharacterized protein</fullName>
    </submittedName>
</protein>
<evidence type="ECO:0000256" key="1">
    <source>
        <dbReference type="SAM" id="MobiDB-lite"/>
    </source>
</evidence>
<evidence type="ECO:0000313" key="3">
    <source>
        <dbReference type="Proteomes" id="UP000593571"/>
    </source>
</evidence>
<name>A0A7J8KAG3_ROUAE</name>
<accession>A0A7J8KAG3</accession>
<organism evidence="2 3">
    <name type="scientific">Rousettus aegyptiacus</name>
    <name type="common">Egyptian fruit bat</name>
    <name type="synonym">Pteropus aegyptiacus</name>
    <dbReference type="NCBI Taxonomy" id="9407"/>
    <lineage>
        <taxon>Eukaryota</taxon>
        <taxon>Metazoa</taxon>
        <taxon>Chordata</taxon>
        <taxon>Craniata</taxon>
        <taxon>Vertebrata</taxon>
        <taxon>Euteleostomi</taxon>
        <taxon>Mammalia</taxon>
        <taxon>Eutheria</taxon>
        <taxon>Laurasiatheria</taxon>
        <taxon>Chiroptera</taxon>
        <taxon>Yinpterochiroptera</taxon>
        <taxon>Pteropodoidea</taxon>
        <taxon>Pteropodidae</taxon>
        <taxon>Rousettinae</taxon>
        <taxon>Rousettus</taxon>
    </lineage>
</organism>
<feature type="region of interest" description="Disordered" evidence="1">
    <location>
        <begin position="1"/>
        <end position="50"/>
    </location>
</feature>
<dbReference type="EMBL" id="JACASE010000001">
    <property type="protein sequence ID" value="KAF6505828.1"/>
    <property type="molecule type" value="Genomic_DNA"/>
</dbReference>
<feature type="region of interest" description="Disordered" evidence="1">
    <location>
        <begin position="214"/>
        <end position="238"/>
    </location>
</feature>
<dbReference type="Proteomes" id="UP000593571">
    <property type="component" value="Unassembled WGS sequence"/>
</dbReference>
<keyword evidence="3" id="KW-1185">Reference proteome</keyword>
<gene>
    <name evidence="2" type="ORF">HJG63_007721</name>
</gene>
<comment type="caution">
    <text evidence="2">The sequence shown here is derived from an EMBL/GenBank/DDBJ whole genome shotgun (WGS) entry which is preliminary data.</text>
</comment>